<reference evidence="4" key="1">
    <citation type="submission" date="2017-02" db="UniProtKB">
        <authorList>
            <consortium name="WormBaseParasite"/>
        </authorList>
    </citation>
    <scope>IDENTIFICATION</scope>
</reference>
<evidence type="ECO:0000313" key="4">
    <source>
        <dbReference type="WBParaSite" id="NBR_0002099301-mRNA-1"/>
    </source>
</evidence>
<accession>A0A0N4YUS1</accession>
<dbReference type="InterPro" id="IPR041426">
    <property type="entry name" value="Mos1_HTH"/>
</dbReference>
<dbReference type="AlphaFoldDB" id="A0A0N4YUS1"/>
<evidence type="ECO:0000313" key="2">
    <source>
        <dbReference type="EMBL" id="VDL84732.1"/>
    </source>
</evidence>
<organism evidence="4">
    <name type="scientific">Nippostrongylus brasiliensis</name>
    <name type="common">Rat hookworm</name>
    <dbReference type="NCBI Taxonomy" id="27835"/>
    <lineage>
        <taxon>Eukaryota</taxon>
        <taxon>Metazoa</taxon>
        <taxon>Ecdysozoa</taxon>
        <taxon>Nematoda</taxon>
        <taxon>Chromadorea</taxon>
        <taxon>Rhabditida</taxon>
        <taxon>Rhabditina</taxon>
        <taxon>Rhabditomorpha</taxon>
        <taxon>Strongyloidea</taxon>
        <taxon>Heligmosomidae</taxon>
        <taxon>Nippostrongylus</taxon>
    </lineage>
</organism>
<dbReference type="OMA" id="ANICTAF"/>
<keyword evidence="3" id="KW-1185">Reference proteome</keyword>
<evidence type="ECO:0000259" key="1">
    <source>
        <dbReference type="Pfam" id="PF17906"/>
    </source>
</evidence>
<dbReference type="Proteomes" id="UP000271162">
    <property type="component" value="Unassembled WGS sequence"/>
</dbReference>
<protein>
    <submittedName>
        <fullName evidence="4">HTH_48 domain-containing protein</fullName>
    </submittedName>
</protein>
<dbReference type="WBParaSite" id="NBR_0002099301-mRNA-1">
    <property type="protein sequence ID" value="NBR_0002099301-mRNA-1"/>
    <property type="gene ID" value="NBR_0002099301"/>
</dbReference>
<proteinExistence type="predicted"/>
<name>A0A0N4YUS1_NIPBR</name>
<dbReference type="STRING" id="27835.A0A0N4YUS1"/>
<evidence type="ECO:0000313" key="3">
    <source>
        <dbReference type="Proteomes" id="UP000271162"/>
    </source>
</evidence>
<dbReference type="Pfam" id="PF17906">
    <property type="entry name" value="HTH_48"/>
    <property type="match status" value="1"/>
</dbReference>
<gene>
    <name evidence="2" type="ORF">NBR_LOCUS20994</name>
</gene>
<dbReference type="Gene3D" id="1.10.10.1450">
    <property type="match status" value="1"/>
</dbReference>
<reference evidence="2 3" key="2">
    <citation type="submission" date="2018-11" db="EMBL/GenBank/DDBJ databases">
        <authorList>
            <consortium name="Pathogen Informatics"/>
        </authorList>
    </citation>
    <scope>NUCLEOTIDE SEQUENCE [LARGE SCALE GENOMIC DNA]</scope>
</reference>
<dbReference type="EMBL" id="UYSL01025768">
    <property type="protein sequence ID" value="VDL84732.1"/>
    <property type="molecule type" value="Genomic_DNA"/>
</dbReference>
<feature type="domain" description="Mos1 transposase HTH" evidence="1">
    <location>
        <begin position="6"/>
        <end position="55"/>
    </location>
</feature>
<sequence>MAPVDKRILRPVLYYDFLQRHSAAQAAGNVCGVFGEDAISLMTVRRWFSRIEEGDVTFEDLPRSRRPSTVDDS</sequence>